<dbReference type="Proteomes" id="UP000199036">
    <property type="component" value="Unassembled WGS sequence"/>
</dbReference>
<gene>
    <name evidence="3" type="ORF">SAMN05421741_10715</name>
</gene>
<evidence type="ECO:0000256" key="2">
    <source>
        <dbReference type="SAM" id="SignalP"/>
    </source>
</evidence>
<sequence length="363" mass="40102">MFKKVLLFATLCTLTACSGDIYDEIDNQNDPTNGQNADNSGMQTNSFEDENPGWIDLGGSPFINPGAGYQSPWDIWFRNDPFTPVYTFSNRGGGGHTSPLKLEIIPWVGLAYFDDNDDGNYTDLYLALQTGGTGIVANLNNGNYPNLYAHNQEVGNFIAGDAIILDGSNIDESELTIASDPATTTDEHLLVNAVNKHPSGYNNLDKVFSFSSATPQEQDLLMKYGKVFYYEVRITERASGAPYGTYYVQYRNESLDNMYQNYIQIPGYASNTPHGGNVYYYLNQTPGAPNETQWVAPYPVSDSNGNPNPNYICNSREVVIDQVYPDTEIFSYGGINNWKVTVGIPIGSHLWRTSGPMLIVGPN</sequence>
<proteinExistence type="predicted"/>
<feature type="compositionally biased region" description="Polar residues" evidence="1">
    <location>
        <begin position="28"/>
        <end position="46"/>
    </location>
</feature>
<keyword evidence="2" id="KW-0732">Signal</keyword>
<organism evidence="3 4">
    <name type="scientific">Paenimyroides ummariense</name>
    <dbReference type="NCBI Taxonomy" id="913024"/>
    <lineage>
        <taxon>Bacteria</taxon>
        <taxon>Pseudomonadati</taxon>
        <taxon>Bacteroidota</taxon>
        <taxon>Flavobacteriia</taxon>
        <taxon>Flavobacteriales</taxon>
        <taxon>Flavobacteriaceae</taxon>
        <taxon>Paenimyroides</taxon>
    </lineage>
</organism>
<feature type="chain" id="PRO_5011768036" evidence="2">
    <location>
        <begin position="19"/>
        <end position="363"/>
    </location>
</feature>
<feature type="signal peptide" evidence="2">
    <location>
        <begin position="1"/>
        <end position="18"/>
    </location>
</feature>
<evidence type="ECO:0000256" key="1">
    <source>
        <dbReference type="SAM" id="MobiDB-lite"/>
    </source>
</evidence>
<dbReference type="RefSeq" id="WP_091521157.1">
    <property type="nucleotide sequence ID" value="NZ_FOVI01000007.1"/>
</dbReference>
<dbReference type="AlphaFoldDB" id="A0A1I4ZXV2"/>
<feature type="region of interest" description="Disordered" evidence="1">
    <location>
        <begin position="28"/>
        <end position="50"/>
    </location>
</feature>
<reference evidence="4" key="1">
    <citation type="submission" date="2016-10" db="EMBL/GenBank/DDBJ databases">
        <authorList>
            <person name="Varghese N."/>
            <person name="Submissions S."/>
        </authorList>
    </citation>
    <scope>NUCLEOTIDE SEQUENCE [LARGE SCALE GENOMIC DNA]</scope>
    <source>
        <strain evidence="4">DS-12</strain>
    </source>
</reference>
<evidence type="ECO:0000313" key="4">
    <source>
        <dbReference type="Proteomes" id="UP000199036"/>
    </source>
</evidence>
<protein>
    <submittedName>
        <fullName evidence="3">Uncharacterized protein</fullName>
    </submittedName>
</protein>
<dbReference type="PROSITE" id="PS51257">
    <property type="entry name" value="PROKAR_LIPOPROTEIN"/>
    <property type="match status" value="1"/>
</dbReference>
<accession>A0A1I4ZXV2</accession>
<evidence type="ECO:0000313" key="3">
    <source>
        <dbReference type="EMBL" id="SFN54879.1"/>
    </source>
</evidence>
<name>A0A1I4ZXV2_9FLAO</name>
<dbReference type="STRING" id="913024.SAMN05421741_10715"/>
<dbReference type="EMBL" id="FOVI01000007">
    <property type="protein sequence ID" value="SFN54879.1"/>
    <property type="molecule type" value="Genomic_DNA"/>
</dbReference>
<keyword evidence="4" id="KW-1185">Reference proteome</keyword>